<accession>A0ABT1NI72</accession>
<dbReference type="InterPro" id="IPR041902">
    <property type="entry name" value="CtsR_N_sf"/>
</dbReference>
<feature type="domain" description="CtsR N-terminal HTH" evidence="1">
    <location>
        <begin position="4"/>
        <end position="72"/>
    </location>
</feature>
<comment type="caution">
    <text evidence="3">The sequence shown here is derived from an EMBL/GenBank/DDBJ whole genome shotgun (WGS) entry which is preliminary data.</text>
</comment>
<evidence type="ECO:0000313" key="4">
    <source>
        <dbReference type="Proteomes" id="UP001651880"/>
    </source>
</evidence>
<dbReference type="InterPro" id="IPR040465">
    <property type="entry name" value="CtsR_N"/>
</dbReference>
<evidence type="ECO:0000259" key="2">
    <source>
        <dbReference type="Pfam" id="PF17727"/>
    </source>
</evidence>
<evidence type="ECO:0000313" key="3">
    <source>
        <dbReference type="EMBL" id="MCQ1530978.1"/>
    </source>
</evidence>
<proteinExistence type="predicted"/>
<name>A0ABT1NI72_9FIRM</name>
<dbReference type="InterPro" id="IPR041908">
    <property type="entry name" value="CtsR_C_sf"/>
</dbReference>
<organism evidence="3 4">
    <name type="scientific">Lutispora saccharofermentans</name>
    <dbReference type="NCBI Taxonomy" id="3024236"/>
    <lineage>
        <taxon>Bacteria</taxon>
        <taxon>Bacillati</taxon>
        <taxon>Bacillota</taxon>
        <taxon>Clostridia</taxon>
        <taxon>Lutisporales</taxon>
        <taxon>Lutisporaceae</taxon>
        <taxon>Lutispora</taxon>
    </lineage>
</organism>
<dbReference type="Pfam" id="PF17727">
    <property type="entry name" value="CtsR_C"/>
    <property type="match status" value="1"/>
</dbReference>
<gene>
    <name evidence="3" type="ORF">LJD61_15715</name>
</gene>
<dbReference type="EMBL" id="JAJEKE010000016">
    <property type="protein sequence ID" value="MCQ1530978.1"/>
    <property type="molecule type" value="Genomic_DNA"/>
</dbReference>
<keyword evidence="4" id="KW-1185">Reference proteome</keyword>
<evidence type="ECO:0000259" key="1">
    <source>
        <dbReference type="Pfam" id="PF05848"/>
    </source>
</evidence>
<dbReference type="Pfam" id="PF05848">
    <property type="entry name" value="CtsR"/>
    <property type="match status" value="1"/>
</dbReference>
<dbReference type="Proteomes" id="UP001651880">
    <property type="component" value="Unassembled WGS sequence"/>
</dbReference>
<protein>
    <submittedName>
        <fullName evidence="3">CtsR family transcriptional regulator</fullName>
    </submittedName>
</protein>
<dbReference type="InterPro" id="IPR041473">
    <property type="entry name" value="CtsR_C"/>
</dbReference>
<sequence length="152" mass="17159">MARISDIIEEFINQLIREAEGTVEIGRNELADYFNCAPSQINYVLTTRFTTERGYYIESRRGGGGCIKISKIDIDNQGYLKNILSKEIGDNLNKERAFGFVDFMQREGFLSERESNIIKAAVDDSNMPMIPKSVRNIIRAAILKAMLVSALV</sequence>
<dbReference type="Gene3D" id="3.30.56.130">
    <property type="entry name" value="Transcriptional regulator CtsR, winged HTH domain"/>
    <property type="match status" value="1"/>
</dbReference>
<reference evidence="3 4" key="1">
    <citation type="submission" date="2021-10" db="EMBL/GenBank/DDBJ databases">
        <title>Lutispora strain m25 sp. nov., a thermophilic, non-spore-forming bacterium isolated from a lab-scale methanogenic bioreactor digesting anaerobic sludge.</title>
        <authorList>
            <person name="El Houari A."/>
            <person name="Mcdonald J."/>
        </authorList>
    </citation>
    <scope>NUCLEOTIDE SEQUENCE [LARGE SCALE GENOMIC DNA]</scope>
    <source>
        <strain evidence="4">m25</strain>
    </source>
</reference>
<feature type="domain" description="CtsR C-terminal dimerization" evidence="2">
    <location>
        <begin position="78"/>
        <end position="147"/>
    </location>
</feature>
<dbReference type="Gene3D" id="1.10.1200.150">
    <property type="entry name" value="Transcriptional regulator CtsR, C-terminal domain"/>
    <property type="match status" value="1"/>
</dbReference>
<dbReference type="RefSeq" id="WP_255228494.1">
    <property type="nucleotide sequence ID" value="NZ_JAJEKE010000016.1"/>
</dbReference>